<evidence type="ECO:0000256" key="1">
    <source>
        <dbReference type="SAM" id="MobiDB-lite"/>
    </source>
</evidence>
<dbReference type="EMBL" id="JAAUVV010000023">
    <property type="protein sequence ID" value="NJJ04675.1"/>
    <property type="molecule type" value="Genomic_DNA"/>
</dbReference>
<accession>A0AAP6XLC6</accession>
<organism evidence="2 3">
    <name type="scientific">Corynebacterium coyleae</name>
    <dbReference type="NCBI Taxonomy" id="53374"/>
    <lineage>
        <taxon>Bacteria</taxon>
        <taxon>Bacillati</taxon>
        <taxon>Actinomycetota</taxon>
        <taxon>Actinomycetes</taxon>
        <taxon>Mycobacteriales</taxon>
        <taxon>Corynebacteriaceae</taxon>
        <taxon>Corynebacterium</taxon>
    </lineage>
</organism>
<evidence type="ECO:0000313" key="3">
    <source>
        <dbReference type="Proteomes" id="UP000591626"/>
    </source>
</evidence>
<sequence length="381" mass="41358">MTDTQPQGTHSSDGAGAAHHDTYTLQSPAHLIASLPGTLGYFPTETVSLITLQARPGEPDILDVGPYLCSDLGSTEQLRNMLEQLPITQRVATFGVIISRVPDSEMVKQAVKELRDSYQGIVPLVDACWLVSEVADGTPYRLAFSNETENAQIWGWEDTFASGTVASVIASPAMRPYIDNGLLPELDRADTFEHFDPLLLSDAVRCDEVAPAAYRRGLDLMDLVSVAPALARRDVERACELFVSTPADSIIDGDGYVELSDVFQSDDEVELIAAMLSRSRLRDCLIVDALAYPFGASAVMLCIARNFTGAIRANALCLWAMVALSQRLYAWAGTALRCADEEVPGHALSNLLLQVMLAGKAEEILEVSSRACRDTWLEFGG</sequence>
<reference evidence="2 3" key="1">
    <citation type="submission" date="2020-03" db="EMBL/GenBank/DDBJ databases">
        <title>Draft genome sequences of bacterial isolates from the female urobiome.</title>
        <authorList>
            <person name="Miller-Ensminger T."/>
            <person name="Wolfe A.J."/>
            <person name="Putonti C."/>
        </authorList>
    </citation>
    <scope>NUCLEOTIDE SEQUENCE [LARGE SCALE GENOMIC DNA]</scope>
    <source>
        <strain evidence="2 3">UMB8490</strain>
    </source>
</reference>
<gene>
    <name evidence="2" type="ORF">HC138_09990</name>
</gene>
<dbReference type="RefSeq" id="WP_168161885.1">
    <property type="nucleotide sequence ID" value="NZ_JAAUVV010000023.1"/>
</dbReference>
<comment type="caution">
    <text evidence="2">The sequence shown here is derived from an EMBL/GenBank/DDBJ whole genome shotgun (WGS) entry which is preliminary data.</text>
</comment>
<dbReference type="AlphaFoldDB" id="A0AAP6XLC6"/>
<dbReference type="InterPro" id="IPR025447">
    <property type="entry name" value="DUF4192"/>
</dbReference>
<dbReference type="Pfam" id="PF13830">
    <property type="entry name" value="DUF4192"/>
    <property type="match status" value="1"/>
</dbReference>
<proteinExistence type="predicted"/>
<name>A0AAP6XLC6_9CORY</name>
<protein>
    <submittedName>
        <fullName evidence="2">DUF4192 domain-containing protein</fullName>
    </submittedName>
</protein>
<feature type="compositionally biased region" description="Polar residues" evidence="1">
    <location>
        <begin position="1"/>
        <end position="12"/>
    </location>
</feature>
<dbReference type="Proteomes" id="UP000591626">
    <property type="component" value="Unassembled WGS sequence"/>
</dbReference>
<evidence type="ECO:0000313" key="2">
    <source>
        <dbReference type="EMBL" id="NJJ04675.1"/>
    </source>
</evidence>
<feature type="region of interest" description="Disordered" evidence="1">
    <location>
        <begin position="1"/>
        <end position="20"/>
    </location>
</feature>